<evidence type="ECO:0000256" key="1">
    <source>
        <dbReference type="ARBA" id="ARBA00023027"/>
    </source>
</evidence>
<dbReference type="InterPro" id="IPR052242">
    <property type="entry name" value="Mito_3-hydroxyacyl-CoA_DH"/>
</dbReference>
<dbReference type="Proteomes" id="UP000324832">
    <property type="component" value="Unassembled WGS sequence"/>
</dbReference>
<dbReference type="Gene3D" id="3.40.50.720">
    <property type="entry name" value="NAD(P)-binding Rossmann-like Domain"/>
    <property type="match status" value="2"/>
</dbReference>
<reference evidence="3 4" key="1">
    <citation type="submission" date="2017-07" db="EMBL/GenBank/DDBJ databases">
        <authorList>
            <person name="Talla V."/>
            <person name="Backstrom N."/>
        </authorList>
    </citation>
    <scope>NUCLEOTIDE SEQUENCE [LARGE SCALE GENOMIC DNA]</scope>
</reference>
<protein>
    <recommendedName>
        <fullName evidence="2">3-hydroxyacyl-CoA dehydrogenase NAD binding domain-containing protein</fullName>
    </recommendedName>
</protein>
<proteinExistence type="predicted"/>
<dbReference type="PANTHER" id="PTHR43561">
    <property type="match status" value="1"/>
</dbReference>
<keyword evidence="4" id="KW-1185">Reference proteome</keyword>
<evidence type="ECO:0000259" key="2">
    <source>
        <dbReference type="Pfam" id="PF02737"/>
    </source>
</evidence>
<dbReference type="EMBL" id="FZQP02002460">
    <property type="protein sequence ID" value="VVC95846.1"/>
    <property type="molecule type" value="Genomic_DNA"/>
</dbReference>
<gene>
    <name evidence="3" type="ORF">LSINAPIS_LOCUS7475</name>
</gene>
<feature type="domain" description="3-hydroxyacyl-CoA dehydrogenase NAD binding" evidence="2">
    <location>
        <begin position="59"/>
        <end position="167"/>
    </location>
</feature>
<dbReference type="GO" id="GO:0070403">
    <property type="term" value="F:NAD+ binding"/>
    <property type="evidence" value="ECO:0007669"/>
    <property type="project" value="InterPro"/>
</dbReference>
<dbReference type="AlphaFoldDB" id="A0A5E4QEE7"/>
<dbReference type="SUPFAM" id="SSF51735">
    <property type="entry name" value="NAD(P)-binding Rossmann-fold domains"/>
    <property type="match status" value="1"/>
</dbReference>
<name>A0A5E4QEE7_9NEOP</name>
<evidence type="ECO:0000313" key="4">
    <source>
        <dbReference type="Proteomes" id="UP000324832"/>
    </source>
</evidence>
<dbReference type="GO" id="GO:0005739">
    <property type="term" value="C:mitochondrion"/>
    <property type="evidence" value="ECO:0007669"/>
    <property type="project" value="TreeGrafter"/>
</dbReference>
<evidence type="ECO:0000313" key="3">
    <source>
        <dbReference type="EMBL" id="VVC95846.1"/>
    </source>
</evidence>
<dbReference type="GO" id="GO:0006635">
    <property type="term" value="P:fatty acid beta-oxidation"/>
    <property type="evidence" value="ECO:0007669"/>
    <property type="project" value="TreeGrafter"/>
</dbReference>
<dbReference type="InterPro" id="IPR006176">
    <property type="entry name" value="3-OHacyl-CoA_DH_NAD-bd"/>
</dbReference>
<feature type="domain" description="3-hydroxyacyl-CoA dehydrogenase NAD binding" evidence="2">
    <location>
        <begin position="1"/>
        <end position="37"/>
    </location>
</feature>
<organism evidence="3 4">
    <name type="scientific">Leptidea sinapis</name>
    <dbReference type="NCBI Taxonomy" id="189913"/>
    <lineage>
        <taxon>Eukaryota</taxon>
        <taxon>Metazoa</taxon>
        <taxon>Ecdysozoa</taxon>
        <taxon>Arthropoda</taxon>
        <taxon>Hexapoda</taxon>
        <taxon>Insecta</taxon>
        <taxon>Pterygota</taxon>
        <taxon>Neoptera</taxon>
        <taxon>Endopterygota</taxon>
        <taxon>Lepidoptera</taxon>
        <taxon>Glossata</taxon>
        <taxon>Ditrysia</taxon>
        <taxon>Papilionoidea</taxon>
        <taxon>Pieridae</taxon>
        <taxon>Dismorphiinae</taxon>
        <taxon>Leptidea</taxon>
    </lineage>
</organism>
<dbReference type="GO" id="GO:0003857">
    <property type="term" value="F:(3S)-3-hydroxyacyl-CoA dehydrogenase (NAD+) activity"/>
    <property type="evidence" value="ECO:0007669"/>
    <property type="project" value="TreeGrafter"/>
</dbReference>
<dbReference type="InterPro" id="IPR036291">
    <property type="entry name" value="NAD(P)-bd_dom_sf"/>
</dbReference>
<dbReference type="Pfam" id="PF02737">
    <property type="entry name" value="3HCDH_N"/>
    <property type="match status" value="2"/>
</dbReference>
<sequence>MRLLEVIKGDHISEETYQAMMEWGKSIGKTCITCKDTPGFVVNRLLGPYSAEALRMYERDLNPDILAKSTKSIENNLKRVAKKTYKDDVAKAESFVKDCLERVKVSTKVEDGVNVDLIIEAIVEKLDVKQELFNKLDKLAPEHTILATNTSSISINEIGAGINRKDR</sequence>
<keyword evidence="1" id="KW-0520">NAD</keyword>
<dbReference type="PANTHER" id="PTHR43561:SF3">
    <property type="entry name" value="HYDROXYACYL-COENZYME A DEHYDROGENASE, MITOCHONDRIAL"/>
    <property type="match status" value="1"/>
</dbReference>
<accession>A0A5E4QEE7</accession>